<evidence type="ECO:0000256" key="4">
    <source>
        <dbReference type="PROSITE-ProRule" id="PRU00192"/>
    </source>
</evidence>
<dbReference type="InterPro" id="IPR001331">
    <property type="entry name" value="GDS_CDC24_CS"/>
</dbReference>
<feature type="signal peptide" evidence="6">
    <location>
        <begin position="1"/>
        <end position="23"/>
    </location>
</feature>
<dbReference type="GO" id="GO:0005085">
    <property type="term" value="F:guanyl-nucleotide exchange factor activity"/>
    <property type="evidence" value="ECO:0007669"/>
    <property type="project" value="UniProtKB-KW"/>
</dbReference>
<dbReference type="PROSITE" id="PS50003">
    <property type="entry name" value="PH_DOMAIN"/>
    <property type="match status" value="1"/>
</dbReference>
<dbReference type="InterPro" id="IPR036028">
    <property type="entry name" value="SH3-like_dom_sf"/>
</dbReference>
<dbReference type="Pfam" id="PF00621">
    <property type="entry name" value="RhoGEF"/>
    <property type="match status" value="1"/>
</dbReference>
<protein>
    <recommendedName>
        <fullName evidence="12">MCF.2 cell line derived transforming sequence b</fullName>
    </recommendedName>
</protein>
<evidence type="ECO:0000259" key="9">
    <source>
        <dbReference type="PROSITE" id="PS50010"/>
    </source>
</evidence>
<evidence type="ECO:0000256" key="3">
    <source>
        <dbReference type="ARBA" id="ARBA00022658"/>
    </source>
</evidence>
<evidence type="ECO:0000256" key="5">
    <source>
        <dbReference type="SAM" id="MobiDB-lite"/>
    </source>
</evidence>
<dbReference type="PANTHER" id="PTHR22826">
    <property type="entry name" value="RHO GUANINE EXCHANGE FACTOR-RELATED"/>
    <property type="match status" value="1"/>
</dbReference>
<feature type="domain" description="SH3" evidence="7">
    <location>
        <begin position="398"/>
        <end position="457"/>
    </location>
</feature>
<dbReference type="InterPro" id="IPR001849">
    <property type="entry name" value="PH_domain"/>
</dbReference>
<dbReference type="CDD" id="cd00160">
    <property type="entry name" value="RhoGEF"/>
    <property type="match status" value="1"/>
</dbReference>
<dbReference type="InterPro" id="IPR000219">
    <property type="entry name" value="DH_dom"/>
</dbReference>
<dbReference type="InterPro" id="IPR035899">
    <property type="entry name" value="DBL_dom_sf"/>
</dbReference>
<dbReference type="PROSITE" id="PS50002">
    <property type="entry name" value="SH3"/>
    <property type="match status" value="1"/>
</dbReference>
<evidence type="ECO:0008006" key="12">
    <source>
        <dbReference type="Google" id="ProtNLM"/>
    </source>
</evidence>
<gene>
    <name evidence="10" type="ORF">ANANG_G00056760</name>
</gene>
<evidence type="ECO:0000259" key="8">
    <source>
        <dbReference type="PROSITE" id="PS50003"/>
    </source>
</evidence>
<evidence type="ECO:0000256" key="2">
    <source>
        <dbReference type="ARBA" id="ARBA00022553"/>
    </source>
</evidence>
<keyword evidence="3" id="KW-0344">Guanine-nucleotide releasing factor</keyword>
<dbReference type="SMART" id="SM00326">
    <property type="entry name" value="SH3"/>
    <property type="match status" value="1"/>
</dbReference>
<accession>A0A9D3MN51</accession>
<dbReference type="AlphaFoldDB" id="A0A9D3MN51"/>
<dbReference type="GO" id="GO:0016358">
    <property type="term" value="P:dendrite development"/>
    <property type="evidence" value="ECO:0007669"/>
    <property type="project" value="TreeGrafter"/>
</dbReference>
<evidence type="ECO:0000256" key="1">
    <source>
        <dbReference type="ARBA" id="ARBA00022443"/>
    </source>
</evidence>
<keyword evidence="1 4" id="KW-0728">SH3 domain</keyword>
<dbReference type="InterPro" id="IPR035532">
    <property type="entry name" value="DBS_SH3"/>
</dbReference>
<sequence>MWMSCCLCCWATGQRWITLPSQGFCPLTCATSKRSCLGICQRSTTSTAGVFLQDLEGCLNAPEGVGGCFLERKEQFQVYERYCQNKPRSELLWRQFSDCAFFQECQRKLEHKLGLDSYLLKPVQRLTKYQLLLKELLKYSVGCEGASDLKEALTAMLDLLKSVNDSMHQIAITGYEGDLSDLGRVLMQGSFSVWLSHKKGPTRMKDLARFKPMQRHLFLHERALLFCKRREEHGEGCYSFKHLCKMSAVGITENVKGDVKKFEIWYSGREEVYVVQAPSVEVKLAWLNEIRRILTNQQKLLREESYQHSPVSDQIQLSPPLSDSKLQRSSVSSEETESGRTSPVLLDSLVFSPQHQPNRRSWPGASRSVDICEGLENWSRANDSSNLSDTEEDDAVLLVPGKYRALADCQRPDDFIIKCGDIIQLLREDKEGHWLVKNLSRRQEGWIPVGSLQLILGDSARLQSNRLGEPPFLKTRKLSTP</sequence>
<dbReference type="Gene3D" id="2.30.29.30">
    <property type="entry name" value="Pleckstrin-homology domain (PH domain)/Phosphotyrosine-binding domain (PTB)"/>
    <property type="match status" value="1"/>
</dbReference>
<keyword evidence="6" id="KW-0732">Signal</keyword>
<keyword evidence="11" id="KW-1185">Reference proteome</keyword>
<dbReference type="GO" id="GO:0005737">
    <property type="term" value="C:cytoplasm"/>
    <property type="evidence" value="ECO:0007669"/>
    <property type="project" value="TreeGrafter"/>
</dbReference>
<evidence type="ECO:0000259" key="7">
    <source>
        <dbReference type="PROSITE" id="PS50002"/>
    </source>
</evidence>
<dbReference type="CDD" id="cd11857">
    <property type="entry name" value="SH3_DBS"/>
    <property type="match status" value="1"/>
</dbReference>
<dbReference type="SUPFAM" id="SSF50729">
    <property type="entry name" value="PH domain-like"/>
    <property type="match status" value="1"/>
</dbReference>
<dbReference type="SMART" id="SM00233">
    <property type="entry name" value="PH"/>
    <property type="match status" value="1"/>
</dbReference>
<proteinExistence type="predicted"/>
<evidence type="ECO:0000256" key="6">
    <source>
        <dbReference type="SAM" id="SignalP"/>
    </source>
</evidence>
<feature type="domain" description="PH" evidence="8">
    <location>
        <begin position="184"/>
        <end position="295"/>
    </location>
</feature>
<organism evidence="10 11">
    <name type="scientific">Anguilla anguilla</name>
    <name type="common">European freshwater eel</name>
    <name type="synonym">Muraena anguilla</name>
    <dbReference type="NCBI Taxonomy" id="7936"/>
    <lineage>
        <taxon>Eukaryota</taxon>
        <taxon>Metazoa</taxon>
        <taxon>Chordata</taxon>
        <taxon>Craniata</taxon>
        <taxon>Vertebrata</taxon>
        <taxon>Euteleostomi</taxon>
        <taxon>Actinopterygii</taxon>
        <taxon>Neopterygii</taxon>
        <taxon>Teleostei</taxon>
        <taxon>Anguilliformes</taxon>
        <taxon>Anguillidae</taxon>
        <taxon>Anguilla</taxon>
    </lineage>
</organism>
<comment type="caution">
    <text evidence="10">The sequence shown here is derived from an EMBL/GenBank/DDBJ whole genome shotgun (WGS) entry which is preliminary data.</text>
</comment>
<evidence type="ECO:0000313" key="10">
    <source>
        <dbReference type="EMBL" id="KAG5851904.1"/>
    </source>
</evidence>
<dbReference type="Gene3D" id="1.20.900.10">
    <property type="entry name" value="Dbl homology (DH) domain"/>
    <property type="match status" value="1"/>
</dbReference>
<dbReference type="Proteomes" id="UP001044222">
    <property type="component" value="Unassembled WGS sequence"/>
</dbReference>
<dbReference type="InterPro" id="IPR051336">
    <property type="entry name" value="RhoGEF_Guanine_NuclExch_SF"/>
</dbReference>
<dbReference type="Gene3D" id="2.30.30.40">
    <property type="entry name" value="SH3 Domains"/>
    <property type="match status" value="1"/>
</dbReference>
<name>A0A9D3MN51_ANGAN</name>
<dbReference type="GO" id="GO:0035556">
    <property type="term" value="P:intracellular signal transduction"/>
    <property type="evidence" value="ECO:0007669"/>
    <property type="project" value="InterPro"/>
</dbReference>
<dbReference type="PROSITE" id="PS00741">
    <property type="entry name" value="DH_1"/>
    <property type="match status" value="1"/>
</dbReference>
<dbReference type="Pfam" id="PF22697">
    <property type="entry name" value="SOS1_NGEF_PH"/>
    <property type="match status" value="1"/>
</dbReference>
<dbReference type="InterPro" id="IPR001452">
    <property type="entry name" value="SH3_domain"/>
</dbReference>
<reference evidence="10" key="1">
    <citation type="submission" date="2021-01" db="EMBL/GenBank/DDBJ databases">
        <title>A chromosome-scale assembly of European eel, Anguilla anguilla.</title>
        <authorList>
            <person name="Henkel C."/>
            <person name="Jong-Raadsen S.A."/>
            <person name="Dufour S."/>
            <person name="Weltzien F.-A."/>
            <person name="Palstra A.P."/>
            <person name="Pelster B."/>
            <person name="Spaink H.P."/>
            <person name="Van Den Thillart G.E."/>
            <person name="Jansen H."/>
            <person name="Zahm M."/>
            <person name="Klopp C."/>
            <person name="Cedric C."/>
            <person name="Louis A."/>
            <person name="Berthelot C."/>
            <person name="Parey E."/>
            <person name="Roest Crollius H."/>
            <person name="Montfort J."/>
            <person name="Robinson-Rechavi M."/>
            <person name="Bucao C."/>
            <person name="Bouchez O."/>
            <person name="Gislard M."/>
            <person name="Lluch J."/>
            <person name="Milhes M."/>
            <person name="Lampietro C."/>
            <person name="Lopez Roques C."/>
            <person name="Donnadieu C."/>
            <person name="Braasch I."/>
            <person name="Desvignes T."/>
            <person name="Postlethwait J."/>
            <person name="Bobe J."/>
            <person name="Guiguen Y."/>
            <person name="Dirks R."/>
        </authorList>
    </citation>
    <scope>NUCLEOTIDE SEQUENCE</scope>
    <source>
        <strain evidence="10">Tag_6206</strain>
        <tissue evidence="10">Liver</tissue>
    </source>
</reference>
<feature type="compositionally biased region" description="Polar residues" evidence="5">
    <location>
        <begin position="311"/>
        <end position="321"/>
    </location>
</feature>
<dbReference type="FunFam" id="2.30.29.30:FF:000078">
    <property type="entry name" value="Guanine nucleotide exchange factor DBS"/>
    <property type="match status" value="1"/>
</dbReference>
<dbReference type="PANTHER" id="PTHR22826:SF146">
    <property type="entry name" value="PROTO-ONCOGENE DBL"/>
    <property type="match status" value="1"/>
</dbReference>
<dbReference type="SUPFAM" id="SSF48065">
    <property type="entry name" value="DBL homology domain (DH-domain)"/>
    <property type="match status" value="1"/>
</dbReference>
<dbReference type="PROSITE" id="PS50010">
    <property type="entry name" value="DH_2"/>
    <property type="match status" value="1"/>
</dbReference>
<keyword evidence="2" id="KW-0597">Phosphoprotein</keyword>
<feature type="domain" description="DH" evidence="9">
    <location>
        <begin position="51"/>
        <end position="166"/>
    </location>
</feature>
<dbReference type="InterPro" id="IPR011993">
    <property type="entry name" value="PH-like_dom_sf"/>
</dbReference>
<evidence type="ECO:0000313" key="11">
    <source>
        <dbReference type="Proteomes" id="UP001044222"/>
    </source>
</evidence>
<dbReference type="SMART" id="SM00325">
    <property type="entry name" value="RhoGEF"/>
    <property type="match status" value="1"/>
</dbReference>
<dbReference type="EMBL" id="JAFIRN010000003">
    <property type="protein sequence ID" value="KAG5851904.1"/>
    <property type="molecule type" value="Genomic_DNA"/>
</dbReference>
<dbReference type="InterPro" id="IPR055251">
    <property type="entry name" value="SOS1_NGEF_PH"/>
</dbReference>
<dbReference type="SUPFAM" id="SSF50044">
    <property type="entry name" value="SH3-domain"/>
    <property type="match status" value="1"/>
</dbReference>
<feature type="region of interest" description="Disordered" evidence="5">
    <location>
        <begin position="311"/>
        <end position="341"/>
    </location>
</feature>
<feature type="chain" id="PRO_5039659632" description="MCF.2 cell line derived transforming sequence b" evidence="6">
    <location>
        <begin position="24"/>
        <end position="481"/>
    </location>
</feature>